<feature type="region of interest" description="Disordered" evidence="1">
    <location>
        <begin position="93"/>
        <end position="165"/>
    </location>
</feature>
<evidence type="ECO:0000256" key="1">
    <source>
        <dbReference type="SAM" id="MobiDB-lite"/>
    </source>
</evidence>
<feature type="compositionally biased region" description="Low complexity" evidence="1">
    <location>
        <begin position="555"/>
        <end position="572"/>
    </location>
</feature>
<organism evidence="2 3">
    <name type="scientific">Cercophora scortea</name>
    <dbReference type="NCBI Taxonomy" id="314031"/>
    <lineage>
        <taxon>Eukaryota</taxon>
        <taxon>Fungi</taxon>
        <taxon>Dikarya</taxon>
        <taxon>Ascomycota</taxon>
        <taxon>Pezizomycotina</taxon>
        <taxon>Sordariomycetes</taxon>
        <taxon>Sordariomycetidae</taxon>
        <taxon>Sordariales</taxon>
        <taxon>Lasiosphaeriaceae</taxon>
        <taxon>Cercophora</taxon>
    </lineage>
</organism>
<feature type="region of interest" description="Disordered" evidence="1">
    <location>
        <begin position="1"/>
        <end position="28"/>
    </location>
</feature>
<accession>A0AAE0IEW0</accession>
<feature type="compositionally biased region" description="Low complexity" evidence="1">
    <location>
        <begin position="494"/>
        <end position="540"/>
    </location>
</feature>
<dbReference type="PANTHER" id="PTHR24258:SF116">
    <property type="entry name" value="FI16631P1-RELATED"/>
    <property type="match status" value="1"/>
</dbReference>
<dbReference type="AlphaFoldDB" id="A0AAE0IEW0"/>
<dbReference type="GO" id="GO:0003676">
    <property type="term" value="F:nucleic acid binding"/>
    <property type="evidence" value="ECO:0007669"/>
    <property type="project" value="InterPro"/>
</dbReference>
<dbReference type="EMBL" id="JAUEPO010000004">
    <property type="protein sequence ID" value="KAK3323771.1"/>
    <property type="molecule type" value="Genomic_DNA"/>
</dbReference>
<dbReference type="Proteomes" id="UP001286456">
    <property type="component" value="Unassembled WGS sequence"/>
</dbReference>
<feature type="compositionally biased region" description="Pro residues" evidence="1">
    <location>
        <begin position="541"/>
        <end position="554"/>
    </location>
</feature>
<gene>
    <name evidence="2" type="ORF">B0T19DRAFT_443243</name>
</gene>
<feature type="region of interest" description="Disordered" evidence="1">
    <location>
        <begin position="479"/>
        <end position="588"/>
    </location>
</feature>
<dbReference type="SUPFAM" id="SSF54928">
    <property type="entry name" value="RNA-binding domain, RBD"/>
    <property type="match status" value="1"/>
</dbReference>
<reference evidence="2" key="2">
    <citation type="submission" date="2023-06" db="EMBL/GenBank/DDBJ databases">
        <authorList>
            <consortium name="Lawrence Berkeley National Laboratory"/>
            <person name="Haridas S."/>
            <person name="Hensen N."/>
            <person name="Bonometti L."/>
            <person name="Westerberg I."/>
            <person name="Brannstrom I.O."/>
            <person name="Guillou S."/>
            <person name="Cros-Aarteil S."/>
            <person name="Calhoun S."/>
            <person name="Kuo A."/>
            <person name="Mondo S."/>
            <person name="Pangilinan J."/>
            <person name="Riley R."/>
            <person name="Labutti K."/>
            <person name="Andreopoulos B."/>
            <person name="Lipzen A."/>
            <person name="Chen C."/>
            <person name="Yanf M."/>
            <person name="Daum C."/>
            <person name="Ng V."/>
            <person name="Clum A."/>
            <person name="Steindorff A."/>
            <person name="Ohm R."/>
            <person name="Martin F."/>
            <person name="Silar P."/>
            <person name="Natvig D."/>
            <person name="Lalanne C."/>
            <person name="Gautier V."/>
            <person name="Ament-Velasquez S.L."/>
            <person name="Kruys A."/>
            <person name="Hutchinson M.I."/>
            <person name="Powell A.J."/>
            <person name="Barry K."/>
            <person name="Miller A.N."/>
            <person name="Grigoriev I.V."/>
            <person name="Debuchy R."/>
            <person name="Gladieux P."/>
            <person name="Thoren M.H."/>
            <person name="Johannesson H."/>
        </authorList>
    </citation>
    <scope>NUCLEOTIDE SEQUENCE</scope>
    <source>
        <strain evidence="2">SMH4131-1</strain>
    </source>
</reference>
<feature type="compositionally biased region" description="Basic residues" evidence="1">
    <location>
        <begin position="573"/>
        <end position="588"/>
    </location>
</feature>
<feature type="compositionally biased region" description="Polar residues" evidence="1">
    <location>
        <begin position="1"/>
        <end position="11"/>
    </location>
</feature>
<keyword evidence="3" id="KW-1185">Reference proteome</keyword>
<evidence type="ECO:0000313" key="2">
    <source>
        <dbReference type="EMBL" id="KAK3323771.1"/>
    </source>
</evidence>
<dbReference type="InterPro" id="IPR035979">
    <property type="entry name" value="RBD_domain_sf"/>
</dbReference>
<sequence>MSSQGNNNTSPFKGASLREPRSNNDDAAVNATNQWFQNQAALGFPPQIHHTRSHGDLRRQMDNLGLTPEEAEIIERNRERAVAMNAQPGQWLNPHAPPFNPEGLQIPQPSNSQVGRNNNPQGPPENRLVDVQPYYQPFPPAPASLMESRNRRPQLPAPHQPTTPAVATTVARSVTVPTQLLPQTDPRDYWQPDLETGMVPNVRQVQNDQWANREFRPSRMHDRYMERVQNPMGQPHSALSSRGGYRGNPDLAQNQSANIPDEENCSFFITNLPADITLGEFLDHIRNCGRIFASHLNQANPQEGLMHCAVKLVFFDLAGARRFLAQYTGPGRALMVGGRRAKIVRNRIKVAESRQEPSCSRVLVVAGPRHLVSLEILIKLFEQYCQFDIDSFYEVPNPSLLPWAPAEWRRLVLVFGSWRSQAEQARQAIISHYHEFPGVLTGWGYDPCDIEHPGVDPNNPPMTLVVPRQRPFQRYYQRNQRNQRNQQEQDHHQQGYQQQQDHQQHQQGYQQPHQQQGPQQHQQGYQQPQQLQAPQQQQLLLPPPQYPQQQPPYPGQQQPQPQQPGNTQQQHPSQRRSRRNLRRASSRE</sequence>
<feature type="compositionally biased region" description="Polar residues" evidence="1">
    <location>
        <begin position="107"/>
        <end position="120"/>
    </location>
</feature>
<dbReference type="PANTHER" id="PTHR24258">
    <property type="entry name" value="SERINE PROTEASE-RELATED"/>
    <property type="match status" value="1"/>
</dbReference>
<feature type="region of interest" description="Disordered" evidence="1">
    <location>
        <begin position="231"/>
        <end position="257"/>
    </location>
</feature>
<comment type="caution">
    <text evidence="2">The sequence shown here is derived from an EMBL/GenBank/DDBJ whole genome shotgun (WGS) entry which is preliminary data.</text>
</comment>
<evidence type="ECO:0000313" key="3">
    <source>
        <dbReference type="Proteomes" id="UP001286456"/>
    </source>
</evidence>
<protein>
    <submittedName>
        <fullName evidence="2">Uncharacterized protein</fullName>
    </submittedName>
</protein>
<proteinExistence type="predicted"/>
<name>A0AAE0IEW0_9PEZI</name>
<reference evidence="2" key="1">
    <citation type="journal article" date="2023" name="Mol. Phylogenet. Evol.">
        <title>Genome-scale phylogeny and comparative genomics of the fungal order Sordariales.</title>
        <authorList>
            <person name="Hensen N."/>
            <person name="Bonometti L."/>
            <person name="Westerberg I."/>
            <person name="Brannstrom I.O."/>
            <person name="Guillou S."/>
            <person name="Cros-Aarteil S."/>
            <person name="Calhoun S."/>
            <person name="Haridas S."/>
            <person name="Kuo A."/>
            <person name="Mondo S."/>
            <person name="Pangilinan J."/>
            <person name="Riley R."/>
            <person name="LaButti K."/>
            <person name="Andreopoulos B."/>
            <person name="Lipzen A."/>
            <person name="Chen C."/>
            <person name="Yan M."/>
            <person name="Daum C."/>
            <person name="Ng V."/>
            <person name="Clum A."/>
            <person name="Steindorff A."/>
            <person name="Ohm R.A."/>
            <person name="Martin F."/>
            <person name="Silar P."/>
            <person name="Natvig D.O."/>
            <person name="Lalanne C."/>
            <person name="Gautier V."/>
            <person name="Ament-Velasquez S.L."/>
            <person name="Kruys A."/>
            <person name="Hutchinson M.I."/>
            <person name="Powell A.J."/>
            <person name="Barry K."/>
            <person name="Miller A.N."/>
            <person name="Grigoriev I.V."/>
            <person name="Debuchy R."/>
            <person name="Gladieux P."/>
            <person name="Hiltunen Thoren M."/>
            <person name="Johannesson H."/>
        </authorList>
    </citation>
    <scope>NUCLEOTIDE SEQUENCE</scope>
    <source>
        <strain evidence="2">SMH4131-1</strain>
    </source>
</reference>